<dbReference type="Proteomes" id="UP000316639">
    <property type="component" value="Unassembled WGS sequence"/>
</dbReference>
<sequence length="402" mass="44085">MTSADQAACPYPFGEADRLELHPEYGRLRDTGRPARVTLPYGGEAWMALNHADVRTVLTDPRFSRAATVGQDVPRVVPMIIKKANIGFMDGAEHARLRKLVAKAFTGRQTARLRPRIEEIVDGLLDDIIATGAPADLLEGLAMVLPMHIMCELLGVPFADRDRFRDWSEVVRTMGDTYTAEQYATATNELESYLAGMIARRREEPSDDLLGVLVAARDEGERLTETELVQFGVLLLIAGHDTTANYLANSIYCLLSRPDQLERLRSDPSLLPTAVDELLRYLPLGTTAGVAQIALEDVELSGGVVVRKGEAVLTQAAAANFDENVFADADELDLARTHNPMLTFGHGPHHCVGAQLAKVEIQVAIGSLLRRIPGVRLAKPVDEIEFRYGSMIRGLVALPVTW</sequence>
<dbReference type="InterPro" id="IPR002397">
    <property type="entry name" value="Cyt_P450_B"/>
</dbReference>
<keyword evidence="6 7" id="KW-0503">Monooxygenase</keyword>
<dbReference type="Gene3D" id="1.10.630.10">
    <property type="entry name" value="Cytochrome P450"/>
    <property type="match status" value="1"/>
</dbReference>
<dbReference type="OrthoDB" id="141712at2"/>
<dbReference type="PRINTS" id="PR00385">
    <property type="entry name" value="P450"/>
</dbReference>
<evidence type="ECO:0000313" key="8">
    <source>
        <dbReference type="EMBL" id="TWP46684.1"/>
    </source>
</evidence>
<keyword evidence="2 7" id="KW-0349">Heme</keyword>
<dbReference type="InterPro" id="IPR001128">
    <property type="entry name" value="Cyt_P450"/>
</dbReference>
<dbReference type="PANTHER" id="PTHR46696">
    <property type="entry name" value="P450, PUTATIVE (EUROFUNG)-RELATED"/>
    <property type="match status" value="1"/>
</dbReference>
<dbReference type="PROSITE" id="PS00086">
    <property type="entry name" value="CYTOCHROME_P450"/>
    <property type="match status" value="1"/>
</dbReference>
<evidence type="ECO:0000256" key="6">
    <source>
        <dbReference type="ARBA" id="ARBA00023033"/>
    </source>
</evidence>
<comment type="caution">
    <text evidence="8">The sequence shown here is derived from an EMBL/GenBank/DDBJ whole genome shotgun (WGS) entry which is preliminary data.</text>
</comment>
<dbReference type="SUPFAM" id="SSF48264">
    <property type="entry name" value="Cytochrome P450"/>
    <property type="match status" value="1"/>
</dbReference>
<name>A0A563EIP4_9PSEU</name>
<comment type="similarity">
    <text evidence="1 7">Belongs to the cytochrome P450 family.</text>
</comment>
<keyword evidence="4 7" id="KW-0560">Oxidoreductase</keyword>
<evidence type="ECO:0000256" key="7">
    <source>
        <dbReference type="RuleBase" id="RU000461"/>
    </source>
</evidence>
<dbReference type="GO" id="GO:0004497">
    <property type="term" value="F:monooxygenase activity"/>
    <property type="evidence" value="ECO:0007669"/>
    <property type="project" value="UniProtKB-KW"/>
</dbReference>
<evidence type="ECO:0000256" key="4">
    <source>
        <dbReference type="ARBA" id="ARBA00023002"/>
    </source>
</evidence>
<dbReference type="GO" id="GO:0020037">
    <property type="term" value="F:heme binding"/>
    <property type="evidence" value="ECO:0007669"/>
    <property type="project" value="InterPro"/>
</dbReference>
<reference evidence="8 9" key="1">
    <citation type="submission" date="2019-07" db="EMBL/GenBank/DDBJ databases">
        <title>Lentzea xizangensis sp. nov., isolated from Qinghai-Tibetan Plateau Soils.</title>
        <authorList>
            <person name="Huang J."/>
        </authorList>
    </citation>
    <scope>NUCLEOTIDE SEQUENCE [LARGE SCALE GENOMIC DNA]</scope>
    <source>
        <strain evidence="8 9">FXJ1.1311</strain>
    </source>
</reference>
<dbReference type="GO" id="GO:0016705">
    <property type="term" value="F:oxidoreductase activity, acting on paired donors, with incorporation or reduction of molecular oxygen"/>
    <property type="evidence" value="ECO:0007669"/>
    <property type="project" value="InterPro"/>
</dbReference>
<dbReference type="CDD" id="cd11031">
    <property type="entry name" value="Cyp158A-like"/>
    <property type="match status" value="1"/>
</dbReference>
<gene>
    <name evidence="8" type="ORF">FKR81_35110</name>
</gene>
<keyword evidence="5 7" id="KW-0408">Iron</keyword>
<dbReference type="PRINTS" id="PR00359">
    <property type="entry name" value="BP450"/>
</dbReference>
<keyword evidence="9" id="KW-1185">Reference proteome</keyword>
<evidence type="ECO:0000256" key="3">
    <source>
        <dbReference type="ARBA" id="ARBA00022723"/>
    </source>
</evidence>
<dbReference type="GO" id="GO:0005506">
    <property type="term" value="F:iron ion binding"/>
    <property type="evidence" value="ECO:0007669"/>
    <property type="project" value="InterPro"/>
</dbReference>
<organism evidence="8 9">
    <name type="scientific">Lentzea tibetensis</name>
    <dbReference type="NCBI Taxonomy" id="2591470"/>
    <lineage>
        <taxon>Bacteria</taxon>
        <taxon>Bacillati</taxon>
        <taxon>Actinomycetota</taxon>
        <taxon>Actinomycetes</taxon>
        <taxon>Pseudonocardiales</taxon>
        <taxon>Pseudonocardiaceae</taxon>
        <taxon>Lentzea</taxon>
    </lineage>
</organism>
<dbReference type="AlphaFoldDB" id="A0A563EIP4"/>
<dbReference type="InterPro" id="IPR036396">
    <property type="entry name" value="Cyt_P450_sf"/>
</dbReference>
<dbReference type="InterPro" id="IPR017972">
    <property type="entry name" value="Cyt_P450_CS"/>
</dbReference>
<dbReference type="EMBL" id="VOBR01000031">
    <property type="protein sequence ID" value="TWP46684.1"/>
    <property type="molecule type" value="Genomic_DNA"/>
</dbReference>
<dbReference type="RefSeq" id="WP_146358555.1">
    <property type="nucleotide sequence ID" value="NZ_VOBR01000031.1"/>
</dbReference>
<evidence type="ECO:0000313" key="9">
    <source>
        <dbReference type="Proteomes" id="UP000316639"/>
    </source>
</evidence>
<dbReference type="Pfam" id="PF00067">
    <property type="entry name" value="p450"/>
    <property type="match status" value="1"/>
</dbReference>
<accession>A0A563EIP4</accession>
<keyword evidence="3 7" id="KW-0479">Metal-binding</keyword>
<protein>
    <submittedName>
        <fullName evidence="8">Cytochrome P450</fullName>
    </submittedName>
</protein>
<evidence type="ECO:0000256" key="2">
    <source>
        <dbReference type="ARBA" id="ARBA00022617"/>
    </source>
</evidence>
<dbReference type="FunFam" id="1.10.630.10:FF:000018">
    <property type="entry name" value="Cytochrome P450 monooxygenase"/>
    <property type="match status" value="1"/>
</dbReference>
<dbReference type="PANTHER" id="PTHR46696:SF1">
    <property type="entry name" value="CYTOCHROME P450 YJIB-RELATED"/>
    <property type="match status" value="1"/>
</dbReference>
<proteinExistence type="inferred from homology"/>
<evidence type="ECO:0000256" key="5">
    <source>
        <dbReference type="ARBA" id="ARBA00023004"/>
    </source>
</evidence>
<evidence type="ECO:0000256" key="1">
    <source>
        <dbReference type="ARBA" id="ARBA00010617"/>
    </source>
</evidence>